<dbReference type="RefSeq" id="WP_203761182.1">
    <property type="nucleotide sequence ID" value="NZ_BAAABO010000029.1"/>
</dbReference>
<feature type="compositionally biased region" description="Basic and acidic residues" evidence="1">
    <location>
        <begin position="1"/>
        <end position="14"/>
    </location>
</feature>
<reference evidence="2 3" key="1">
    <citation type="submission" date="2021-01" db="EMBL/GenBank/DDBJ databases">
        <title>Whole genome shotgun sequence of Actinoplanes deccanensis NBRC 13994.</title>
        <authorList>
            <person name="Komaki H."/>
            <person name="Tamura T."/>
        </authorList>
    </citation>
    <scope>NUCLEOTIDE SEQUENCE [LARGE SCALE GENOMIC DNA]</scope>
    <source>
        <strain evidence="2 3">NBRC 13994</strain>
    </source>
</reference>
<dbReference type="EMBL" id="BOMI01000033">
    <property type="protein sequence ID" value="GID73252.1"/>
    <property type="molecule type" value="Genomic_DNA"/>
</dbReference>
<feature type="region of interest" description="Disordered" evidence="1">
    <location>
        <begin position="1"/>
        <end position="57"/>
    </location>
</feature>
<comment type="caution">
    <text evidence="2">The sequence shown here is derived from an EMBL/GenBank/DDBJ whole genome shotgun (WGS) entry which is preliminary data.</text>
</comment>
<accession>A0ABQ3XZX9</accession>
<evidence type="ECO:0000313" key="2">
    <source>
        <dbReference type="EMBL" id="GID73252.1"/>
    </source>
</evidence>
<keyword evidence="3" id="KW-1185">Reference proteome</keyword>
<dbReference type="Proteomes" id="UP000609879">
    <property type="component" value="Unassembled WGS sequence"/>
</dbReference>
<sequence>MSLTGRIEEQETRRLAPKSSWVKPSTAASNQAAGRYTRPRAGRHRAPEFVTPEASPVADTAVFDRPAALTPRTPQLPPTDGAAYPSWMRDQPVGEQTEVIRPGEYPAVIAGGLPFRAPGAAMAAASMPCSRPLSGSRLLVRTLVESLLRVRAGAVSLLRPKRGGQ</sequence>
<organism evidence="2 3">
    <name type="scientific">Paractinoplanes deccanensis</name>
    <dbReference type="NCBI Taxonomy" id="113561"/>
    <lineage>
        <taxon>Bacteria</taxon>
        <taxon>Bacillati</taxon>
        <taxon>Actinomycetota</taxon>
        <taxon>Actinomycetes</taxon>
        <taxon>Micromonosporales</taxon>
        <taxon>Micromonosporaceae</taxon>
        <taxon>Paractinoplanes</taxon>
    </lineage>
</organism>
<proteinExistence type="predicted"/>
<protein>
    <submittedName>
        <fullName evidence="2">Uncharacterized protein</fullName>
    </submittedName>
</protein>
<feature type="compositionally biased region" description="Polar residues" evidence="1">
    <location>
        <begin position="22"/>
        <end position="32"/>
    </location>
</feature>
<gene>
    <name evidence="2" type="ORF">Ade02nite_18930</name>
</gene>
<evidence type="ECO:0000313" key="3">
    <source>
        <dbReference type="Proteomes" id="UP000609879"/>
    </source>
</evidence>
<name>A0ABQ3XZX9_9ACTN</name>
<evidence type="ECO:0000256" key="1">
    <source>
        <dbReference type="SAM" id="MobiDB-lite"/>
    </source>
</evidence>